<dbReference type="AlphaFoldDB" id="C0Z3L9"/>
<protein>
    <submittedName>
        <fullName evidence="1">Transposase</fullName>
    </submittedName>
</protein>
<dbReference type="PaxDb" id="6239-Y105C5A.1268"/>
<keyword evidence="2" id="KW-1185">Reference proteome</keyword>
<gene>
    <name evidence="1" type="ORF">CELE_Y105C5A.1268</name>
    <name evidence="1 3" type="ORF">Y105C5A.1268</name>
</gene>
<dbReference type="HOGENOM" id="CLU_2962989_0_0_1"/>
<dbReference type="EMBL" id="BX284604">
    <property type="protein sequence ID" value="CAX65080.1"/>
    <property type="molecule type" value="Genomic_DNA"/>
</dbReference>
<evidence type="ECO:0000313" key="1">
    <source>
        <dbReference type="EMBL" id="CAX65080.1"/>
    </source>
</evidence>
<dbReference type="AGR" id="WB:WBGene00185102"/>
<dbReference type="RefSeq" id="NP_001255874.1">
    <property type="nucleotide sequence ID" value="NM_001268945.1"/>
</dbReference>
<proteinExistence type="predicted"/>
<organism evidence="1 2">
    <name type="scientific">Caenorhabditis elegans</name>
    <dbReference type="NCBI Taxonomy" id="6239"/>
    <lineage>
        <taxon>Eukaryota</taxon>
        <taxon>Metazoa</taxon>
        <taxon>Ecdysozoa</taxon>
        <taxon>Nematoda</taxon>
        <taxon>Chromadorea</taxon>
        <taxon>Rhabditida</taxon>
        <taxon>Rhabditina</taxon>
        <taxon>Rhabditomorpha</taxon>
        <taxon>Rhabditoidea</taxon>
        <taxon>Rhabditidae</taxon>
        <taxon>Peloderinae</taxon>
        <taxon>Caenorhabditis</taxon>
    </lineage>
</organism>
<accession>C0Z3L9</accession>
<dbReference type="KEGG" id="cel:CELE_Y105C5A.1268"/>
<reference evidence="1 2" key="1">
    <citation type="journal article" date="1998" name="Science">
        <title>Genome sequence of the nematode C. elegans: a platform for investigating biology.</title>
        <authorList>
            <consortium name="The C. elegans sequencing consortium"/>
            <person name="Sulson J.E."/>
            <person name="Waterston R."/>
        </authorList>
    </citation>
    <scope>NUCLEOTIDE SEQUENCE [LARGE SCALE GENOMIC DNA]</scope>
    <source>
        <strain evidence="1 2">Bristol N2</strain>
    </source>
</reference>
<dbReference type="Bgee" id="WBGene00185102">
    <property type="expression patterns" value="Expressed in pharyngeal muscle cell (C elegans) and 3 other cell types or tissues"/>
</dbReference>
<sequence>MSDWTDTYLLGDQLRYAVTVMDTIVMHLILKQRLRNIHKNDPRLFQYVFENDHPLPYNR</sequence>
<dbReference type="InParanoid" id="C0Z3L9"/>
<evidence type="ECO:0000313" key="2">
    <source>
        <dbReference type="Proteomes" id="UP000001940"/>
    </source>
</evidence>
<name>C0Z3L9_CAEEL</name>
<dbReference type="Proteomes" id="UP000001940">
    <property type="component" value="Chromosome IV"/>
</dbReference>
<dbReference type="CTD" id="13206052"/>
<dbReference type="WormBase" id="Y105C5A.1268">
    <property type="protein sequence ID" value="CE43564"/>
    <property type="gene ID" value="WBGene00185102"/>
</dbReference>
<dbReference type="GeneID" id="13206052"/>
<dbReference type="PhylomeDB" id="C0Z3L9"/>
<evidence type="ECO:0000313" key="3">
    <source>
        <dbReference type="WormBase" id="Y105C5A.1268"/>
    </source>
</evidence>